<protein>
    <submittedName>
        <fullName evidence="2">DNA-binding SARP family transcriptional activator</fullName>
    </submittedName>
</protein>
<name>A0A2T0KFL5_9ACTN</name>
<dbReference type="PANTHER" id="PTHR35807">
    <property type="entry name" value="TRANSCRIPTIONAL REGULATOR REDD-RELATED"/>
    <property type="match status" value="1"/>
</dbReference>
<dbReference type="EMBL" id="PVMZ01000005">
    <property type="protein sequence ID" value="PRX22167.1"/>
    <property type="molecule type" value="Genomic_DNA"/>
</dbReference>
<gene>
    <name evidence="2" type="ORF">CLV67_105344</name>
</gene>
<dbReference type="Gene3D" id="1.10.10.10">
    <property type="entry name" value="Winged helix-like DNA-binding domain superfamily/Winged helix DNA-binding domain"/>
    <property type="match status" value="1"/>
</dbReference>
<dbReference type="SMART" id="SM01043">
    <property type="entry name" value="BTAD"/>
    <property type="match status" value="1"/>
</dbReference>
<dbReference type="SUPFAM" id="SSF48452">
    <property type="entry name" value="TPR-like"/>
    <property type="match status" value="1"/>
</dbReference>
<accession>A0A2T0KFL5</accession>
<dbReference type="Gene3D" id="1.25.40.10">
    <property type="entry name" value="Tetratricopeptide repeat domain"/>
    <property type="match status" value="2"/>
</dbReference>
<dbReference type="GO" id="GO:0003677">
    <property type="term" value="F:DNA binding"/>
    <property type="evidence" value="ECO:0007669"/>
    <property type="project" value="UniProtKB-KW"/>
</dbReference>
<dbReference type="Proteomes" id="UP000239415">
    <property type="component" value="Unassembled WGS sequence"/>
</dbReference>
<reference evidence="2 3" key="1">
    <citation type="submission" date="2018-03" db="EMBL/GenBank/DDBJ databases">
        <title>Genomic Encyclopedia of Archaeal and Bacterial Type Strains, Phase II (KMG-II): from individual species to whole genera.</title>
        <authorList>
            <person name="Goeker M."/>
        </authorList>
    </citation>
    <scope>NUCLEOTIDE SEQUENCE [LARGE SCALE GENOMIC DNA]</scope>
    <source>
        <strain evidence="2 3">DSM 43146</strain>
    </source>
</reference>
<dbReference type="InterPro" id="IPR011990">
    <property type="entry name" value="TPR-like_helical_dom_sf"/>
</dbReference>
<evidence type="ECO:0000313" key="3">
    <source>
        <dbReference type="Proteomes" id="UP000239415"/>
    </source>
</evidence>
<keyword evidence="3" id="KW-1185">Reference proteome</keyword>
<dbReference type="InterPro" id="IPR036388">
    <property type="entry name" value="WH-like_DNA-bd_sf"/>
</dbReference>
<keyword evidence="2" id="KW-0238">DNA-binding</keyword>
<comment type="caution">
    <text evidence="2">The sequence shown here is derived from an EMBL/GenBank/DDBJ whole genome shotgun (WGS) entry which is preliminary data.</text>
</comment>
<dbReference type="Pfam" id="PF03704">
    <property type="entry name" value="BTAD"/>
    <property type="match status" value="1"/>
</dbReference>
<dbReference type="InterPro" id="IPR051677">
    <property type="entry name" value="AfsR-DnrI-RedD_regulator"/>
</dbReference>
<proteinExistence type="predicted"/>
<evidence type="ECO:0000313" key="2">
    <source>
        <dbReference type="EMBL" id="PRX22167.1"/>
    </source>
</evidence>
<feature type="domain" description="Bacterial transcriptional activator" evidence="1">
    <location>
        <begin position="93"/>
        <end position="269"/>
    </location>
</feature>
<dbReference type="OrthoDB" id="118790at2"/>
<dbReference type="InterPro" id="IPR005158">
    <property type="entry name" value="BTAD"/>
</dbReference>
<organism evidence="2 3">
    <name type="scientific">Actinoplanes italicus</name>
    <dbReference type="NCBI Taxonomy" id="113567"/>
    <lineage>
        <taxon>Bacteria</taxon>
        <taxon>Bacillati</taxon>
        <taxon>Actinomycetota</taxon>
        <taxon>Actinomycetes</taxon>
        <taxon>Micromonosporales</taxon>
        <taxon>Micromonosporaceae</taxon>
        <taxon>Actinoplanes</taxon>
    </lineage>
</organism>
<evidence type="ECO:0000259" key="1">
    <source>
        <dbReference type="SMART" id="SM01043"/>
    </source>
</evidence>
<dbReference type="AlphaFoldDB" id="A0A2T0KFL5"/>
<dbReference type="RefSeq" id="WP_106318836.1">
    <property type="nucleotide sequence ID" value="NZ_BOMO01000032.1"/>
</dbReference>
<sequence>MITVRLLGGPAVEGDGRPVRLPRGRKTWALLGYLLLAERPPSRKHLAELLFADADDPLGALRWALAELRRALGGAVEVTGDPVRATPAPDVLIDVHALTRTAALATPSAVADPPAPAGPLALAAPSAVADPPAPADPLALAAPSAPADPLALADGELLEGVQLASCLEFESWLLVARHRTSAAVEARLRETAARLIAQGRAGAAVAYAQRAVARNPLEESNHELLVRSLAVAGDAMAAQRQIAVCRDLLRRELGVEASASLSEAADVGTGSSMVRPVGGRSAAISQLEAGRAAIAAGAVDAGVQCLRRAVVEAESCGDDALRGRAMLALGAALVHAVRGRDEEGGVVLHEAITHATRAGDRATAASAHRELGFVEVQAGRRETADGWLARAAELAEDDKELAAVLGVRGMNASDRADYPAALAWLRESAERAERAEARRQQAWTLAILARAHVLRGEYSQARHELTRSTDLIRADRWMAFLPWNQAFSGELLLLDGDLGAAGDELEQAWGMACQISDPCWEAVAARGLGLLSATRGRRDESTHWFSEAATRSVRVSDRYQWVRGYVLDAAAATALDQGEPDRARPIVDTLAELAARCDMRELVVRAQLHRVRLGDPGALAGARLLGGEIDNPELARMLTTVR</sequence>